<proteinExistence type="predicted"/>
<reference evidence="3" key="1">
    <citation type="submission" date="2021-01" db="EMBL/GenBank/DDBJ databases">
        <title>A chromosome-scale assembly of European eel, Anguilla anguilla.</title>
        <authorList>
            <person name="Henkel C."/>
            <person name="Jong-Raadsen S.A."/>
            <person name="Dufour S."/>
            <person name="Weltzien F.-A."/>
            <person name="Palstra A.P."/>
            <person name="Pelster B."/>
            <person name="Spaink H.P."/>
            <person name="Van Den Thillart G.E."/>
            <person name="Jansen H."/>
            <person name="Zahm M."/>
            <person name="Klopp C."/>
            <person name="Cedric C."/>
            <person name="Louis A."/>
            <person name="Berthelot C."/>
            <person name="Parey E."/>
            <person name="Roest Crollius H."/>
            <person name="Montfort J."/>
            <person name="Robinson-Rechavi M."/>
            <person name="Bucao C."/>
            <person name="Bouchez O."/>
            <person name="Gislard M."/>
            <person name="Lluch J."/>
            <person name="Milhes M."/>
            <person name="Lampietro C."/>
            <person name="Lopez Roques C."/>
            <person name="Donnadieu C."/>
            <person name="Braasch I."/>
            <person name="Desvignes T."/>
            <person name="Postlethwait J."/>
            <person name="Bobe J."/>
            <person name="Guiguen Y."/>
            <person name="Dirks R."/>
        </authorList>
    </citation>
    <scope>NUCLEOTIDE SEQUENCE</scope>
    <source>
        <strain evidence="3">Tag_6206</strain>
        <tissue evidence="3">Liver</tissue>
    </source>
</reference>
<dbReference type="AlphaFoldDB" id="A0A9D3M050"/>
<feature type="signal peptide" evidence="2">
    <location>
        <begin position="1"/>
        <end position="22"/>
    </location>
</feature>
<evidence type="ECO:0000313" key="3">
    <source>
        <dbReference type="EMBL" id="KAG5840169.1"/>
    </source>
</evidence>
<feature type="region of interest" description="Disordered" evidence="1">
    <location>
        <begin position="36"/>
        <end position="62"/>
    </location>
</feature>
<sequence>MLFLSEWQALMLTGGLLGPVRSTGVSSDTAEACGIASTTTTPSAPPPAVSSGRMTTTPAVTGRRAPVLRLRPCCSRAREHGWPGRGRLLLCGNSGRNLRQTGTCLSPRTRPRTHESLRT</sequence>
<keyword evidence="4" id="KW-1185">Reference proteome</keyword>
<feature type="region of interest" description="Disordered" evidence="1">
    <location>
        <begin position="100"/>
        <end position="119"/>
    </location>
</feature>
<evidence type="ECO:0000256" key="1">
    <source>
        <dbReference type="SAM" id="MobiDB-lite"/>
    </source>
</evidence>
<name>A0A9D3M050_ANGAN</name>
<organism evidence="3 4">
    <name type="scientific">Anguilla anguilla</name>
    <name type="common">European freshwater eel</name>
    <name type="synonym">Muraena anguilla</name>
    <dbReference type="NCBI Taxonomy" id="7936"/>
    <lineage>
        <taxon>Eukaryota</taxon>
        <taxon>Metazoa</taxon>
        <taxon>Chordata</taxon>
        <taxon>Craniata</taxon>
        <taxon>Vertebrata</taxon>
        <taxon>Euteleostomi</taxon>
        <taxon>Actinopterygii</taxon>
        <taxon>Neopterygii</taxon>
        <taxon>Teleostei</taxon>
        <taxon>Anguilliformes</taxon>
        <taxon>Anguillidae</taxon>
        <taxon>Anguilla</taxon>
    </lineage>
</organism>
<evidence type="ECO:0000313" key="4">
    <source>
        <dbReference type="Proteomes" id="UP001044222"/>
    </source>
</evidence>
<protein>
    <recommendedName>
        <fullName evidence="5">Secreted protein</fullName>
    </recommendedName>
</protein>
<comment type="caution">
    <text evidence="3">The sequence shown here is derived from an EMBL/GenBank/DDBJ whole genome shotgun (WGS) entry which is preliminary data.</text>
</comment>
<keyword evidence="2" id="KW-0732">Signal</keyword>
<dbReference type="Proteomes" id="UP001044222">
    <property type="component" value="Chromosome 10"/>
</dbReference>
<evidence type="ECO:0000256" key="2">
    <source>
        <dbReference type="SAM" id="SignalP"/>
    </source>
</evidence>
<feature type="chain" id="PRO_5038691721" description="Secreted protein" evidence="2">
    <location>
        <begin position="23"/>
        <end position="119"/>
    </location>
</feature>
<evidence type="ECO:0008006" key="5">
    <source>
        <dbReference type="Google" id="ProtNLM"/>
    </source>
</evidence>
<gene>
    <name evidence="3" type="ORF">ANANG_G00186010</name>
</gene>
<dbReference type="EMBL" id="JAFIRN010000010">
    <property type="protein sequence ID" value="KAG5840169.1"/>
    <property type="molecule type" value="Genomic_DNA"/>
</dbReference>
<accession>A0A9D3M050</accession>